<keyword evidence="1" id="KW-0472">Membrane</keyword>
<dbReference type="AlphaFoldDB" id="A0A6J7IFV6"/>
<evidence type="ECO:0000256" key="1">
    <source>
        <dbReference type="SAM" id="Phobius"/>
    </source>
</evidence>
<evidence type="ECO:0000313" key="2">
    <source>
        <dbReference type="EMBL" id="CAB4929810.1"/>
    </source>
</evidence>
<keyword evidence="1" id="KW-1133">Transmembrane helix</keyword>
<organism evidence="2">
    <name type="scientific">freshwater metagenome</name>
    <dbReference type="NCBI Taxonomy" id="449393"/>
    <lineage>
        <taxon>unclassified sequences</taxon>
        <taxon>metagenomes</taxon>
        <taxon>ecological metagenomes</taxon>
    </lineage>
</organism>
<keyword evidence="1" id="KW-0812">Transmembrane</keyword>
<reference evidence="2" key="1">
    <citation type="submission" date="2020-05" db="EMBL/GenBank/DDBJ databases">
        <authorList>
            <person name="Chiriac C."/>
            <person name="Salcher M."/>
            <person name="Ghai R."/>
            <person name="Kavagutti S V."/>
        </authorList>
    </citation>
    <scope>NUCLEOTIDE SEQUENCE</scope>
</reference>
<dbReference type="EMBL" id="CAFBMZ010000059">
    <property type="protein sequence ID" value="CAB4929810.1"/>
    <property type="molecule type" value="Genomic_DNA"/>
</dbReference>
<sequence>MKKLVSALLVLFFTLTPLPLASADSKIIRIVSTVHQNFTGEFRNDVLAQDLLPLGKLGKLVFVPENKNRIWLIDAALIDEVVAMSTGYKLASGADSTGQQIAGDWLVQLKKVTSPNEVVALAYGNPDTALAKRLAPSELRLYFDFGKIQLQNVLSREVKSDVGNLLGNTKSRLSPLLQKNYSDSRRSITYLSHSVPLPQIYKLRARLGQLLSSRLNYEERTYFSLNARAAVDEQMNHLRINASRYQVTTERSKLPLTVINEFPIEISVNIDMSAQNSRISIESFKEVKLPPNSKTQLDLKVAVRAPGQTLVFASIKDDRGIELVPAVPLQLNATVIDPKLTWFTTGAAILLLLAAIAQSVRRARRGRHREI</sequence>
<feature type="transmembrane region" description="Helical" evidence="1">
    <location>
        <begin position="340"/>
        <end position="360"/>
    </location>
</feature>
<accession>A0A6J7IFV6</accession>
<gene>
    <name evidence="2" type="ORF">UFOPK3684_00893</name>
</gene>
<protein>
    <submittedName>
        <fullName evidence="2">Unannotated protein</fullName>
    </submittedName>
</protein>
<name>A0A6J7IFV6_9ZZZZ</name>
<proteinExistence type="predicted"/>
<dbReference type="Pfam" id="PF19516">
    <property type="entry name" value="DUF6049"/>
    <property type="match status" value="1"/>
</dbReference>
<dbReference type="InterPro" id="IPR046112">
    <property type="entry name" value="DUF6049"/>
</dbReference>